<evidence type="ECO:0000259" key="4">
    <source>
        <dbReference type="PROSITE" id="PS51071"/>
    </source>
</evidence>
<evidence type="ECO:0000313" key="6">
    <source>
        <dbReference type="EMBL" id="OAD64779.1"/>
    </source>
</evidence>
<accession>A0ABX2UHU9</accession>
<dbReference type="Pfam" id="PF01418">
    <property type="entry name" value="HTH_6"/>
    <property type="match status" value="1"/>
</dbReference>
<dbReference type="InterPro" id="IPR000281">
    <property type="entry name" value="HTH_RpiR"/>
</dbReference>
<dbReference type="Gene3D" id="1.10.10.10">
    <property type="entry name" value="Winged helix-like DNA-binding domain superfamily/Winged helix DNA-binding domain"/>
    <property type="match status" value="1"/>
</dbReference>
<dbReference type="InterPro" id="IPR009057">
    <property type="entry name" value="Homeodomain-like_sf"/>
</dbReference>
<dbReference type="PROSITE" id="PS51071">
    <property type="entry name" value="HTH_RPIR"/>
    <property type="match status" value="1"/>
</dbReference>
<organism evidence="6 7">
    <name type="scientific">Pediococcus parvulus</name>
    <dbReference type="NCBI Taxonomy" id="54062"/>
    <lineage>
        <taxon>Bacteria</taxon>
        <taxon>Bacillati</taxon>
        <taxon>Bacillota</taxon>
        <taxon>Bacilli</taxon>
        <taxon>Lactobacillales</taxon>
        <taxon>Lactobacillaceae</taxon>
        <taxon>Pediococcus</taxon>
    </lineage>
</organism>
<dbReference type="SUPFAM" id="SSF53697">
    <property type="entry name" value="SIS domain"/>
    <property type="match status" value="1"/>
</dbReference>
<comment type="caution">
    <text evidence="6">The sequence shown here is derived from an EMBL/GenBank/DDBJ whole genome shotgun (WGS) entry which is preliminary data.</text>
</comment>
<dbReference type="Pfam" id="PF01380">
    <property type="entry name" value="SIS"/>
    <property type="match status" value="1"/>
</dbReference>
<proteinExistence type="predicted"/>
<dbReference type="Proteomes" id="UP000077280">
    <property type="component" value="Unassembled WGS sequence"/>
</dbReference>
<keyword evidence="2" id="KW-0238">DNA-binding</keyword>
<evidence type="ECO:0000259" key="5">
    <source>
        <dbReference type="PROSITE" id="PS51464"/>
    </source>
</evidence>
<dbReference type="Gene3D" id="3.40.50.10490">
    <property type="entry name" value="Glucose-6-phosphate isomerase like protein, domain 1"/>
    <property type="match status" value="1"/>
</dbReference>
<dbReference type="EMBL" id="LXND01000022">
    <property type="protein sequence ID" value="OAD64779.1"/>
    <property type="molecule type" value="Genomic_DNA"/>
</dbReference>
<name>A0ABX2UHU9_9LACO</name>
<evidence type="ECO:0000256" key="3">
    <source>
        <dbReference type="ARBA" id="ARBA00023163"/>
    </source>
</evidence>
<dbReference type="InterPro" id="IPR001347">
    <property type="entry name" value="SIS_dom"/>
</dbReference>
<dbReference type="InterPro" id="IPR035472">
    <property type="entry name" value="RpiR-like_SIS"/>
</dbReference>
<gene>
    <name evidence="6" type="ORF">A7K95_03025</name>
</gene>
<protein>
    <submittedName>
        <fullName evidence="6">Transcriptional regulator</fullName>
    </submittedName>
</protein>
<feature type="domain" description="SIS" evidence="5">
    <location>
        <begin position="108"/>
        <end position="252"/>
    </location>
</feature>
<evidence type="ECO:0000256" key="2">
    <source>
        <dbReference type="ARBA" id="ARBA00023125"/>
    </source>
</evidence>
<dbReference type="PANTHER" id="PTHR30514:SF1">
    <property type="entry name" value="HTH-TYPE TRANSCRIPTIONAL REGULATOR HEXR-RELATED"/>
    <property type="match status" value="1"/>
</dbReference>
<dbReference type="PROSITE" id="PS51464">
    <property type="entry name" value="SIS"/>
    <property type="match status" value="1"/>
</dbReference>
<dbReference type="InterPro" id="IPR036388">
    <property type="entry name" value="WH-like_DNA-bd_sf"/>
</dbReference>
<feature type="domain" description="HTH rpiR-type" evidence="4">
    <location>
        <begin position="1"/>
        <end position="77"/>
    </location>
</feature>
<sequence length="253" mass="29182">MRFEEYVNNHFDILNDTEKTIVDFVFKNRMDVSEMSISELASKCLVSRSSVFRFTKKIGLDGFNQLKFVLREEQSTVEAATETNYLEATTQAVTNATQQFQSVKMNGIYESLDKADDIYIYSTGWEQEIISEQLQRNFFLAGKKVYSLPAAVDELEMALQRMKPDDLLMVISYSGNNKQLLKSMWHAVVRGISTLSFTTFKQNALAEMCKYNLYYSVVEKKVSDIKNVEIFFTGLYVLNDLLVMGYSDYLKNK</sequence>
<dbReference type="PANTHER" id="PTHR30514">
    <property type="entry name" value="GLUCOKINASE"/>
    <property type="match status" value="1"/>
</dbReference>
<dbReference type="InterPro" id="IPR047640">
    <property type="entry name" value="RpiR-like"/>
</dbReference>
<dbReference type="RefSeq" id="WP_068805106.1">
    <property type="nucleotide sequence ID" value="NZ_LXND01000022.1"/>
</dbReference>
<reference evidence="6 7" key="1">
    <citation type="submission" date="2016-05" db="EMBL/GenBank/DDBJ databases">
        <title>Draft genome sequence of Pediococcus parvulus 2.6, a probiotic beta-glucan producer strain.</title>
        <authorList>
            <person name="Mohedano M.L."/>
            <person name="Perez-Ramos A."/>
            <person name="Duenas M.T."/>
            <person name="Lamontanara A."/>
            <person name="Orru L."/>
            <person name="Spano G."/>
            <person name="Capozzi V."/>
            <person name="Lopez P."/>
        </authorList>
    </citation>
    <scope>NUCLEOTIDE SEQUENCE [LARGE SCALE GENOMIC DNA]</scope>
    <source>
        <strain evidence="6 7">2.6</strain>
    </source>
</reference>
<evidence type="ECO:0000256" key="1">
    <source>
        <dbReference type="ARBA" id="ARBA00023015"/>
    </source>
</evidence>
<dbReference type="SUPFAM" id="SSF46689">
    <property type="entry name" value="Homeodomain-like"/>
    <property type="match status" value="1"/>
</dbReference>
<keyword evidence="7" id="KW-1185">Reference proteome</keyword>
<dbReference type="InterPro" id="IPR046348">
    <property type="entry name" value="SIS_dom_sf"/>
</dbReference>
<evidence type="ECO:0000313" key="7">
    <source>
        <dbReference type="Proteomes" id="UP000077280"/>
    </source>
</evidence>
<keyword evidence="1" id="KW-0805">Transcription regulation</keyword>
<keyword evidence="3" id="KW-0804">Transcription</keyword>
<dbReference type="CDD" id="cd05013">
    <property type="entry name" value="SIS_RpiR"/>
    <property type="match status" value="1"/>
</dbReference>